<evidence type="ECO:0000259" key="13">
    <source>
        <dbReference type="Pfam" id="PF20653"/>
    </source>
</evidence>
<evidence type="ECO:0000256" key="8">
    <source>
        <dbReference type="ARBA" id="ARBA00031348"/>
    </source>
</evidence>
<comment type="function">
    <text evidence="10">Acts as component of the peripheral membrane COG complex that is involved in intra-Golgi protein trafficking. COG is located at the cis-Golgi, and regulates tethering of retrograde intra-Golgi vesicles and possibly a number of other membrane trafficking events.</text>
</comment>
<dbReference type="SMART" id="SM01087">
    <property type="entry name" value="COG6"/>
    <property type="match status" value="1"/>
</dbReference>
<protein>
    <recommendedName>
        <fullName evidence="3 10">Conserved oligomeric Golgi complex subunit 6</fullName>
        <shortName evidence="10">COG complex subunit 6</shortName>
    </recommendedName>
    <alternativeName>
        <fullName evidence="8 10">Component of oligomeric Golgi complex 6</fullName>
    </alternativeName>
</protein>
<reference evidence="14" key="2">
    <citation type="submission" date="2021-01" db="EMBL/GenBank/DDBJ databases">
        <authorList>
            <person name="Schikora-Tamarit M.A."/>
        </authorList>
    </citation>
    <scope>NUCLEOTIDE SEQUENCE</scope>
    <source>
        <strain evidence="14">CBS2887</strain>
    </source>
</reference>
<name>A0A9P8Q5J2_WICPI</name>
<accession>A0A9P8Q5J2</accession>
<keyword evidence="5 10" id="KW-0653">Protein transport</keyword>
<evidence type="ECO:0000256" key="9">
    <source>
        <dbReference type="ARBA" id="ARBA00043873"/>
    </source>
</evidence>
<reference evidence="14" key="1">
    <citation type="journal article" date="2021" name="Open Biol.">
        <title>Shared evolutionary footprints suggest mitochondrial oxidative damage underlies multiple complex I losses in fungi.</title>
        <authorList>
            <person name="Schikora-Tamarit M.A."/>
            <person name="Marcet-Houben M."/>
            <person name="Nosek J."/>
            <person name="Gabaldon T."/>
        </authorList>
    </citation>
    <scope>NUCLEOTIDE SEQUENCE</scope>
    <source>
        <strain evidence="14">CBS2887</strain>
    </source>
</reference>
<evidence type="ECO:0000256" key="6">
    <source>
        <dbReference type="ARBA" id="ARBA00023034"/>
    </source>
</evidence>
<evidence type="ECO:0000313" key="15">
    <source>
        <dbReference type="Proteomes" id="UP000774326"/>
    </source>
</evidence>
<comment type="subcellular location">
    <subcellularLocation>
        <location evidence="1 10">Golgi apparatus membrane</location>
        <topology evidence="1 10">Peripheral membrane protein</topology>
    </subcellularLocation>
</comment>
<proteinExistence type="inferred from homology"/>
<evidence type="ECO:0000256" key="11">
    <source>
        <dbReference type="SAM" id="MobiDB-lite"/>
    </source>
</evidence>
<evidence type="ECO:0000256" key="1">
    <source>
        <dbReference type="ARBA" id="ARBA00004395"/>
    </source>
</evidence>
<keyword evidence="7 10" id="KW-0472">Membrane</keyword>
<dbReference type="InterPro" id="IPR048369">
    <property type="entry name" value="COG6_C"/>
</dbReference>
<dbReference type="InterPro" id="IPR010490">
    <property type="entry name" value="COG6"/>
</dbReference>
<keyword evidence="4 10" id="KW-0813">Transport</keyword>
<feature type="region of interest" description="Disordered" evidence="11">
    <location>
        <begin position="115"/>
        <end position="134"/>
    </location>
</feature>
<feature type="domain" description="Conserved oligomeric complex COG6 N-terminal" evidence="12">
    <location>
        <begin position="186"/>
        <end position="279"/>
    </location>
</feature>
<feature type="region of interest" description="Disordered" evidence="11">
    <location>
        <begin position="1"/>
        <end position="29"/>
    </location>
</feature>
<evidence type="ECO:0000259" key="12">
    <source>
        <dbReference type="Pfam" id="PF06419"/>
    </source>
</evidence>
<evidence type="ECO:0000313" key="14">
    <source>
        <dbReference type="EMBL" id="KAH3684518.1"/>
    </source>
</evidence>
<keyword evidence="15" id="KW-1185">Reference proteome</keyword>
<evidence type="ECO:0000256" key="5">
    <source>
        <dbReference type="ARBA" id="ARBA00022927"/>
    </source>
</evidence>
<dbReference type="PANTHER" id="PTHR21506:SF0">
    <property type="entry name" value="CONSERVED OLIGOMERIC GOLGI COMPLEX SUBUNIT 6"/>
    <property type="match status" value="1"/>
</dbReference>
<comment type="caution">
    <text evidence="14">The sequence shown here is derived from an EMBL/GenBank/DDBJ whole genome shotgun (WGS) entry which is preliminary data.</text>
</comment>
<dbReference type="AlphaFoldDB" id="A0A9P8Q5J2"/>
<dbReference type="GO" id="GO:0015031">
    <property type="term" value="P:protein transport"/>
    <property type="evidence" value="ECO:0007669"/>
    <property type="project" value="UniProtKB-KW"/>
</dbReference>
<evidence type="ECO:0000256" key="2">
    <source>
        <dbReference type="ARBA" id="ARBA00011023"/>
    </source>
</evidence>
<comment type="subunit">
    <text evidence="10">Component of the conserved oligomeric Golgi complex.</text>
</comment>
<dbReference type="PANTHER" id="PTHR21506">
    <property type="entry name" value="COMPONENT OF OLIGOMERIC GOLGI COMPLEX 6"/>
    <property type="match status" value="1"/>
</dbReference>
<evidence type="ECO:0000256" key="3">
    <source>
        <dbReference type="ARBA" id="ARBA00020973"/>
    </source>
</evidence>
<gene>
    <name evidence="14" type="ORF">WICPIJ_004510</name>
</gene>
<evidence type="ECO:0000256" key="7">
    <source>
        <dbReference type="ARBA" id="ARBA00023136"/>
    </source>
</evidence>
<dbReference type="Pfam" id="PF20653">
    <property type="entry name" value="COG6_C"/>
    <property type="match status" value="1"/>
</dbReference>
<dbReference type="OrthoDB" id="272987at2759"/>
<sequence length="853" mass="96561">MDYLEYGSYNESSTSSATNNNNHDDVSGNMAFEPAQPAPPLILPLNTVTNKFKNLSILSTLNLSTKGNAGDDQGNGNNIEEDLIDIAQQTAKKYSQMTLDLFEANELGIDSISTQEQPYQQSQNSNDKEQATTATKDLSLRLSKILNSYGYDTDATLRESLEFLQSSSSHTASNGSGMVLTDPYSFRNTVETELLKTHNSDLKLFSGVVSDLEEVRIVLKQLNSFQFLKAEETKDGRHNEGQLHQQISQLQTRKDSIQLKRSLLLQFKSKFMISEYDESLAYNATSQLNMETFVTFNRIYQTYLNAEVLMGISGSQIGLKVMERLSKTLSSYYQCFQAYLSKSIKGTGAGTGTGLNLKYIKLCNLYLSANGRREQYQSDSFLVDFQNSRISEISHDLKAQLNQLNASVAAVDSNRYLGDVLAYLHSLIVNEAEYVSGLLEISSSRMQEEFNEDERAVIEQFQTITGTNCDDSASNDELIVEILNSQTPLLEAKLSSILSSEIKPQVLIDCYQSLDFYLMIFAKLKIHNLSIFPMLRSLQQLTVKKVLTLIELQYQATVSQLNNNDWKLDEDLLLLQQDWLTAYLAETLVIFETSDTSPIFENAQFLQQVKDLIITKPIDLIKKQAKLQFPKTKPANVDRVREKNVFVLNNLDYLKYKTLSFPQLSKATTEATDTADSNEATDPFGISQLVADMAANELDTTLDQLSLKTANQLITLVYPPSQIQYDEDYEMYRSLLEHKIFSLDNLYDINDSLVIGLPDLNLSVNEKFRNLQSPVYVNEIVQSVLNGVVEVYKVFFKIVWMLYEEEDDQDHDQDQDEDHSSVIYRSIDHLSAGYKERKVLKWNVEEVKALIGV</sequence>
<dbReference type="InterPro" id="IPR048368">
    <property type="entry name" value="COG6_N"/>
</dbReference>
<dbReference type="GO" id="GO:0017119">
    <property type="term" value="C:Golgi transport complex"/>
    <property type="evidence" value="ECO:0007669"/>
    <property type="project" value="UniProtKB-UniRule"/>
</dbReference>
<feature type="domain" description="Conserved Oligomeric Golgi complex subunit 6 C-terminal" evidence="13">
    <location>
        <begin position="316"/>
        <end position="832"/>
    </location>
</feature>
<feature type="compositionally biased region" description="Low complexity" evidence="11">
    <location>
        <begin position="8"/>
        <end position="21"/>
    </location>
</feature>
<dbReference type="EMBL" id="JAEUBG010002432">
    <property type="protein sequence ID" value="KAH3684518.1"/>
    <property type="molecule type" value="Genomic_DNA"/>
</dbReference>
<organism evidence="14 15">
    <name type="scientific">Wickerhamomyces pijperi</name>
    <name type="common">Yeast</name>
    <name type="synonym">Pichia pijperi</name>
    <dbReference type="NCBI Taxonomy" id="599730"/>
    <lineage>
        <taxon>Eukaryota</taxon>
        <taxon>Fungi</taxon>
        <taxon>Dikarya</taxon>
        <taxon>Ascomycota</taxon>
        <taxon>Saccharomycotina</taxon>
        <taxon>Saccharomycetes</taxon>
        <taxon>Phaffomycetales</taxon>
        <taxon>Wickerhamomycetaceae</taxon>
        <taxon>Wickerhamomyces</taxon>
    </lineage>
</organism>
<dbReference type="Proteomes" id="UP000774326">
    <property type="component" value="Unassembled WGS sequence"/>
</dbReference>
<dbReference type="GO" id="GO:0000139">
    <property type="term" value="C:Golgi membrane"/>
    <property type="evidence" value="ECO:0007669"/>
    <property type="project" value="UniProtKB-SubCell"/>
</dbReference>
<evidence type="ECO:0000256" key="4">
    <source>
        <dbReference type="ARBA" id="ARBA00022448"/>
    </source>
</evidence>
<dbReference type="Pfam" id="PF06419">
    <property type="entry name" value="COG6_N"/>
    <property type="match status" value="1"/>
</dbReference>
<comment type="function">
    <text evidence="9">Acts as a component of the peripheral membrane COG complex that is involved in intra-Golgi protein trafficking. COG is located at the cis-Golgi, and regulates tethering of retrograde intra-Golgi vesicles and possibly a number of other membrane trafficking events.</text>
</comment>
<dbReference type="GO" id="GO:0006891">
    <property type="term" value="P:intra-Golgi vesicle-mediated transport"/>
    <property type="evidence" value="ECO:0007669"/>
    <property type="project" value="UniProtKB-UniRule"/>
</dbReference>
<evidence type="ECO:0000256" key="10">
    <source>
        <dbReference type="RuleBase" id="RU365075"/>
    </source>
</evidence>
<keyword evidence="6 10" id="KW-0333">Golgi apparatus</keyword>
<comment type="similarity">
    <text evidence="2 10">Belongs to the COG6 family.</text>
</comment>